<evidence type="ECO:0000256" key="1">
    <source>
        <dbReference type="SAM" id="SignalP"/>
    </source>
</evidence>
<sequence length="306" mass="34806">MVANRPSRLICLVSALMPATISLTSQQQSSAFIPDVSKLEYRLAEPSDVLITNKVNPTAGLFVAVVPKRNVVVGSAEFGLVANTEGSGEKVFITEGNLREHFMHPGLASKMLKKLLEYIHSERRRVTKAWIRVRRSDEFFTSEVTEAGFQRCGSSDREWLNFCYRFPHSTNKNPVSWIMPKIQAGGRILQVVVGSAEFGLVENESPEEVYITEGKLKKEWELPGLPAKMLKKLLEYIEEKRPQVAMAWTEVERDDKFYTKELKKAGFKRCDSDDFEYRTFCYEFRQKEPPAVGSEPFPVIPTPSDE</sequence>
<dbReference type="Proteomes" id="UP000570595">
    <property type="component" value="Unassembled WGS sequence"/>
</dbReference>
<evidence type="ECO:0000313" key="3">
    <source>
        <dbReference type="Proteomes" id="UP000570595"/>
    </source>
</evidence>
<accession>A0A7J6LFY6</accession>
<evidence type="ECO:0000313" key="2">
    <source>
        <dbReference type="EMBL" id="KAF4658093.1"/>
    </source>
</evidence>
<evidence type="ECO:0008006" key="4">
    <source>
        <dbReference type="Google" id="ProtNLM"/>
    </source>
</evidence>
<organism evidence="2 3">
    <name type="scientific">Perkinsus olseni</name>
    <name type="common">Perkinsus atlanticus</name>
    <dbReference type="NCBI Taxonomy" id="32597"/>
    <lineage>
        <taxon>Eukaryota</taxon>
        <taxon>Sar</taxon>
        <taxon>Alveolata</taxon>
        <taxon>Perkinsozoa</taxon>
        <taxon>Perkinsea</taxon>
        <taxon>Perkinsida</taxon>
        <taxon>Perkinsidae</taxon>
        <taxon>Perkinsus</taxon>
    </lineage>
</organism>
<gene>
    <name evidence="2" type="ORF">FOZ61_005858</name>
</gene>
<name>A0A7J6LFY6_PEROL</name>
<proteinExistence type="predicted"/>
<dbReference type="OrthoDB" id="464737at2759"/>
<feature type="signal peptide" evidence="1">
    <location>
        <begin position="1"/>
        <end position="22"/>
    </location>
</feature>
<protein>
    <recommendedName>
        <fullName evidence="4">N-acetyltransferase domain-containing protein</fullName>
    </recommendedName>
</protein>
<dbReference type="AlphaFoldDB" id="A0A7J6LFY6"/>
<reference evidence="2 3" key="1">
    <citation type="submission" date="2020-04" db="EMBL/GenBank/DDBJ databases">
        <title>Perkinsus olseni comparative genomics.</title>
        <authorList>
            <person name="Bogema D.R."/>
        </authorList>
    </citation>
    <scope>NUCLEOTIDE SEQUENCE [LARGE SCALE GENOMIC DNA]</scope>
    <source>
        <strain evidence="2">ATCC PRA-179</strain>
    </source>
</reference>
<dbReference type="EMBL" id="JABAHT010000324">
    <property type="protein sequence ID" value="KAF4658093.1"/>
    <property type="molecule type" value="Genomic_DNA"/>
</dbReference>
<feature type="chain" id="PRO_5029446444" description="N-acetyltransferase domain-containing protein" evidence="1">
    <location>
        <begin position="23"/>
        <end position="306"/>
    </location>
</feature>
<keyword evidence="1" id="KW-0732">Signal</keyword>
<comment type="caution">
    <text evidence="2">The sequence shown here is derived from an EMBL/GenBank/DDBJ whole genome shotgun (WGS) entry which is preliminary data.</text>
</comment>